<comment type="caution">
    <text evidence="1">The sequence shown here is derived from an EMBL/GenBank/DDBJ whole genome shotgun (WGS) entry which is preliminary data.</text>
</comment>
<evidence type="ECO:0000313" key="1">
    <source>
        <dbReference type="EMBL" id="MFC7280211.1"/>
    </source>
</evidence>
<sequence>MGVLLPEAYKAFMMRYGGGMFGFVDLLPIVAEPEGQEDDLWTVNDREFPDRRFVAVAPVGSGDHWGFQVTGGRCRDAIWFHFHDGGEDQLVADDFLSFVVRRCHLDPRPGSSCAPVCSTRFTVMIRCSDCRRQRTDASEPSL</sequence>
<organism evidence="1 2">
    <name type="scientific">Paractinoplanes rhizophilus</name>
    <dbReference type="NCBI Taxonomy" id="1416877"/>
    <lineage>
        <taxon>Bacteria</taxon>
        <taxon>Bacillati</taxon>
        <taxon>Actinomycetota</taxon>
        <taxon>Actinomycetes</taxon>
        <taxon>Micromonosporales</taxon>
        <taxon>Micromonosporaceae</taxon>
        <taxon>Paractinoplanes</taxon>
    </lineage>
</organism>
<dbReference type="EMBL" id="JBHTBJ010000091">
    <property type="protein sequence ID" value="MFC7280211.1"/>
    <property type="molecule type" value="Genomic_DNA"/>
</dbReference>
<gene>
    <name evidence="1" type="ORF">ACFQS1_40180</name>
</gene>
<dbReference type="Pfam" id="PF14568">
    <property type="entry name" value="SUKH_6"/>
    <property type="match status" value="1"/>
</dbReference>
<proteinExistence type="predicted"/>
<dbReference type="InterPro" id="IPR037883">
    <property type="entry name" value="Knr4/Smi1-like_sf"/>
</dbReference>
<dbReference type="Proteomes" id="UP001596548">
    <property type="component" value="Unassembled WGS sequence"/>
</dbReference>
<protein>
    <submittedName>
        <fullName evidence="1">SMI1/KNR4 family protein</fullName>
    </submittedName>
</protein>
<keyword evidence="2" id="KW-1185">Reference proteome</keyword>
<dbReference type="Gene3D" id="3.40.1580.10">
    <property type="entry name" value="SMI1/KNR4-like"/>
    <property type="match status" value="1"/>
</dbReference>
<dbReference type="RefSeq" id="WP_378978279.1">
    <property type="nucleotide sequence ID" value="NZ_JBHTBJ010000091.1"/>
</dbReference>
<name>A0ABW2I5R1_9ACTN</name>
<reference evidence="2" key="1">
    <citation type="journal article" date="2019" name="Int. J. Syst. Evol. Microbiol.">
        <title>The Global Catalogue of Microorganisms (GCM) 10K type strain sequencing project: providing services to taxonomists for standard genome sequencing and annotation.</title>
        <authorList>
            <consortium name="The Broad Institute Genomics Platform"/>
            <consortium name="The Broad Institute Genome Sequencing Center for Infectious Disease"/>
            <person name="Wu L."/>
            <person name="Ma J."/>
        </authorList>
    </citation>
    <scope>NUCLEOTIDE SEQUENCE [LARGE SCALE GENOMIC DNA]</scope>
    <source>
        <strain evidence="2">XZYJT-10</strain>
    </source>
</reference>
<evidence type="ECO:0000313" key="2">
    <source>
        <dbReference type="Proteomes" id="UP001596548"/>
    </source>
</evidence>
<dbReference type="SUPFAM" id="SSF160631">
    <property type="entry name" value="SMI1/KNR4-like"/>
    <property type="match status" value="1"/>
</dbReference>
<accession>A0ABW2I5R1</accession>